<keyword evidence="3" id="KW-1185">Reference proteome</keyword>
<organism evidence="2 3">
    <name type="scientific">Trichodelitschia bisporula</name>
    <dbReference type="NCBI Taxonomy" id="703511"/>
    <lineage>
        <taxon>Eukaryota</taxon>
        <taxon>Fungi</taxon>
        <taxon>Dikarya</taxon>
        <taxon>Ascomycota</taxon>
        <taxon>Pezizomycotina</taxon>
        <taxon>Dothideomycetes</taxon>
        <taxon>Dothideomycetes incertae sedis</taxon>
        <taxon>Phaeotrichales</taxon>
        <taxon>Phaeotrichaceae</taxon>
        <taxon>Trichodelitschia</taxon>
    </lineage>
</organism>
<feature type="compositionally biased region" description="Low complexity" evidence="1">
    <location>
        <begin position="24"/>
        <end position="39"/>
    </location>
</feature>
<dbReference type="AlphaFoldDB" id="A0A6G1I2F3"/>
<dbReference type="OrthoDB" id="4186058at2759"/>
<reference evidence="2" key="1">
    <citation type="journal article" date="2020" name="Stud. Mycol.">
        <title>101 Dothideomycetes genomes: a test case for predicting lifestyles and emergence of pathogens.</title>
        <authorList>
            <person name="Haridas S."/>
            <person name="Albert R."/>
            <person name="Binder M."/>
            <person name="Bloem J."/>
            <person name="Labutti K."/>
            <person name="Salamov A."/>
            <person name="Andreopoulos B."/>
            <person name="Baker S."/>
            <person name="Barry K."/>
            <person name="Bills G."/>
            <person name="Bluhm B."/>
            <person name="Cannon C."/>
            <person name="Castanera R."/>
            <person name="Culley D."/>
            <person name="Daum C."/>
            <person name="Ezra D."/>
            <person name="Gonzalez J."/>
            <person name="Henrissat B."/>
            <person name="Kuo A."/>
            <person name="Liang C."/>
            <person name="Lipzen A."/>
            <person name="Lutzoni F."/>
            <person name="Magnuson J."/>
            <person name="Mondo S."/>
            <person name="Nolan M."/>
            <person name="Ohm R."/>
            <person name="Pangilinan J."/>
            <person name="Park H.-J."/>
            <person name="Ramirez L."/>
            <person name="Alfaro M."/>
            <person name="Sun H."/>
            <person name="Tritt A."/>
            <person name="Yoshinaga Y."/>
            <person name="Zwiers L.-H."/>
            <person name="Turgeon B."/>
            <person name="Goodwin S."/>
            <person name="Spatafora J."/>
            <person name="Crous P."/>
            <person name="Grigoriev I."/>
        </authorList>
    </citation>
    <scope>NUCLEOTIDE SEQUENCE</scope>
    <source>
        <strain evidence="2">CBS 262.69</strain>
    </source>
</reference>
<feature type="region of interest" description="Disordered" evidence="1">
    <location>
        <begin position="1"/>
        <end position="163"/>
    </location>
</feature>
<proteinExistence type="predicted"/>
<accession>A0A6G1I2F3</accession>
<dbReference type="Proteomes" id="UP000799640">
    <property type="component" value="Unassembled WGS sequence"/>
</dbReference>
<feature type="compositionally biased region" description="Acidic residues" evidence="1">
    <location>
        <begin position="127"/>
        <end position="147"/>
    </location>
</feature>
<protein>
    <submittedName>
        <fullName evidence="2">Uncharacterized protein</fullName>
    </submittedName>
</protein>
<gene>
    <name evidence="2" type="ORF">EJ06DRAFT_336025</name>
</gene>
<feature type="compositionally biased region" description="Basic residues" evidence="1">
    <location>
        <begin position="202"/>
        <end position="216"/>
    </location>
</feature>
<dbReference type="EMBL" id="ML996691">
    <property type="protein sequence ID" value="KAF2402361.1"/>
    <property type="molecule type" value="Genomic_DNA"/>
</dbReference>
<evidence type="ECO:0000313" key="3">
    <source>
        <dbReference type="Proteomes" id="UP000799640"/>
    </source>
</evidence>
<name>A0A6G1I2F3_9PEZI</name>
<feature type="compositionally biased region" description="Acidic residues" evidence="1">
    <location>
        <begin position="223"/>
        <end position="232"/>
    </location>
</feature>
<feature type="compositionally biased region" description="Acidic residues" evidence="1">
    <location>
        <begin position="287"/>
        <end position="303"/>
    </location>
</feature>
<evidence type="ECO:0000313" key="2">
    <source>
        <dbReference type="EMBL" id="KAF2402361.1"/>
    </source>
</evidence>
<feature type="region of interest" description="Disordered" evidence="1">
    <location>
        <begin position="280"/>
        <end position="305"/>
    </location>
</feature>
<sequence>MQIPNGSEGFTFPDNRPSSPPATPSSSRSRQPSAPIPAAVPRAQKRNGFILVSYSPPENIEPKGLGHGFSYTPPLRRNASSDSSSSSSDDEDDDVANSAGRASSPQVDTESDAASVRRPSIVRPLDEETDFTVEELSDNDIGYDSETEIVRPDQTEDAPSECGSVKRCKLDHEILEKFRSLNCDTQERAEFEKAQRMKYERKKKKWSIGGKKKRSHAQSIGSDSDDVDDLEPMEAQQVGSSARRLRRRTMGPSDGERPRTSLIFDEPPAEIEEMIYDGNVDLPPLISDDDISPYDEEPGEDEGEKLLPLWLYSQMEVDSDPSRPSSAAGPVRR</sequence>
<feature type="region of interest" description="Disordered" evidence="1">
    <location>
        <begin position="202"/>
        <end position="268"/>
    </location>
</feature>
<evidence type="ECO:0000256" key="1">
    <source>
        <dbReference type="SAM" id="MobiDB-lite"/>
    </source>
</evidence>